<dbReference type="Proteomes" id="UP000070119">
    <property type="component" value="Chromosome 2"/>
</dbReference>
<accession>A0A103PXU7</accession>
<evidence type="ECO:0000313" key="5">
    <source>
        <dbReference type="Proteomes" id="UP000070119"/>
    </source>
</evidence>
<reference evidence="2 4" key="1">
    <citation type="submission" date="2015-11" db="EMBL/GenBank/DDBJ databases">
        <title>Expanding the genomic diversity of Burkholderia species for the development of highly accurate diagnostics.</title>
        <authorList>
            <person name="Sahl J."/>
            <person name="Keim P."/>
            <person name="Wagner D."/>
        </authorList>
    </citation>
    <scope>NUCLEOTIDE SEQUENCE [LARGE SCALE GENOMIC DNA]</scope>
    <source>
        <strain evidence="2 4">MSMB2087WGS</strain>
    </source>
</reference>
<protein>
    <recommendedName>
        <fullName evidence="6">EamA domain-containing protein</fullName>
    </recommendedName>
</protein>
<organism evidence="2 4">
    <name type="scientific">Burkholderia ubonensis</name>
    <dbReference type="NCBI Taxonomy" id="101571"/>
    <lineage>
        <taxon>Bacteria</taxon>
        <taxon>Pseudomonadati</taxon>
        <taxon>Pseudomonadota</taxon>
        <taxon>Betaproteobacteria</taxon>
        <taxon>Burkholderiales</taxon>
        <taxon>Burkholderiaceae</taxon>
        <taxon>Burkholderia</taxon>
        <taxon>Burkholderia cepacia complex</taxon>
    </lineage>
</organism>
<dbReference type="EMBL" id="LNJU01000005">
    <property type="protein sequence ID" value="KWZ52952.1"/>
    <property type="molecule type" value="Genomic_DNA"/>
</dbReference>
<evidence type="ECO:0000313" key="2">
    <source>
        <dbReference type="EMBL" id="KWA82867.1"/>
    </source>
</evidence>
<reference evidence="3 5" key="2">
    <citation type="submission" date="2015-11" db="EMBL/GenBank/DDBJ databases">
        <authorList>
            <person name="Sahl J."/>
            <person name="Wagner D."/>
            <person name="Keim P."/>
        </authorList>
    </citation>
    <scope>NUCLEOTIDE SEQUENCE [LARGE SCALE GENOMIC DNA]</scope>
    <source>
        <strain evidence="3 5">MSMB1157</strain>
    </source>
</reference>
<evidence type="ECO:0000313" key="3">
    <source>
        <dbReference type="EMBL" id="KWZ52952.1"/>
    </source>
</evidence>
<dbReference type="AlphaFoldDB" id="A0A103PXU7"/>
<dbReference type="Proteomes" id="UP000060630">
    <property type="component" value="Unassembled WGS sequence"/>
</dbReference>
<gene>
    <name evidence="3" type="ORF">WK57_28460</name>
    <name evidence="2" type="ORF">WL29_24775</name>
</gene>
<comment type="caution">
    <text evidence="2">The sequence shown here is derived from an EMBL/GenBank/DDBJ whole genome shotgun (WGS) entry which is preliminary data.</text>
</comment>
<feature type="transmembrane region" description="Helical" evidence="1">
    <location>
        <begin position="20"/>
        <end position="42"/>
    </location>
</feature>
<evidence type="ECO:0000256" key="1">
    <source>
        <dbReference type="SAM" id="Phobius"/>
    </source>
</evidence>
<evidence type="ECO:0008006" key="6">
    <source>
        <dbReference type="Google" id="ProtNLM"/>
    </source>
</evidence>
<proteinExistence type="predicted"/>
<dbReference type="EMBL" id="LPHD01000061">
    <property type="protein sequence ID" value="KWA82867.1"/>
    <property type="molecule type" value="Genomic_DNA"/>
</dbReference>
<keyword evidence="1" id="KW-1133">Transmembrane helix</keyword>
<name>A0A103PXU7_9BURK</name>
<keyword evidence="1" id="KW-0812">Transmembrane</keyword>
<sequence length="79" mass="7878">MNAPATPVAAANARSPTGIYVKLTLVALFWGGTFIAGRVLAASLPATTAATGRFAIAALLLAGGVLVIAGVMLTNRIGR</sequence>
<evidence type="ECO:0000313" key="4">
    <source>
        <dbReference type="Proteomes" id="UP000060630"/>
    </source>
</evidence>
<keyword evidence="1" id="KW-0472">Membrane</keyword>
<feature type="transmembrane region" description="Helical" evidence="1">
    <location>
        <begin position="54"/>
        <end position="73"/>
    </location>
</feature>